<evidence type="ECO:0000313" key="1">
    <source>
        <dbReference type="EnsemblMetazoa" id="PPA44806.1"/>
    </source>
</evidence>
<reference evidence="2" key="1">
    <citation type="journal article" date="2008" name="Nat. Genet.">
        <title>The Pristionchus pacificus genome provides a unique perspective on nematode lifestyle and parasitism.</title>
        <authorList>
            <person name="Dieterich C."/>
            <person name="Clifton S.W."/>
            <person name="Schuster L.N."/>
            <person name="Chinwalla A."/>
            <person name="Delehaunty K."/>
            <person name="Dinkelacker I."/>
            <person name="Fulton L."/>
            <person name="Fulton R."/>
            <person name="Godfrey J."/>
            <person name="Minx P."/>
            <person name="Mitreva M."/>
            <person name="Roeseler W."/>
            <person name="Tian H."/>
            <person name="Witte H."/>
            <person name="Yang S.P."/>
            <person name="Wilson R.K."/>
            <person name="Sommer R.J."/>
        </authorList>
    </citation>
    <scope>NUCLEOTIDE SEQUENCE [LARGE SCALE GENOMIC DNA]</scope>
    <source>
        <strain evidence="2">PS312</strain>
    </source>
</reference>
<proteinExistence type="predicted"/>
<protein>
    <submittedName>
        <fullName evidence="1">Uncharacterized protein</fullName>
    </submittedName>
</protein>
<gene>
    <name evidence="1" type="primary">WBGene00283175</name>
</gene>
<name>A0A2A6B4U0_PRIPA</name>
<sequence length="70" mass="7849">MASDDEFDLEIDQELIERRLAKTHRFLVCPVAFAFITDNPGQNGVRPDTDNNGQILFHSSLLLSVCPTSE</sequence>
<accession>A0A2A6B4U0</accession>
<accession>A0A8R1UZX8</accession>
<reference evidence="1" key="2">
    <citation type="submission" date="2022-06" db="UniProtKB">
        <authorList>
            <consortium name="EnsemblMetazoa"/>
        </authorList>
    </citation>
    <scope>IDENTIFICATION</scope>
    <source>
        <strain evidence="1">PS312</strain>
    </source>
</reference>
<evidence type="ECO:0000313" key="2">
    <source>
        <dbReference type="Proteomes" id="UP000005239"/>
    </source>
</evidence>
<dbReference type="AlphaFoldDB" id="A0A2A6B4U0"/>
<organism evidence="1 2">
    <name type="scientific">Pristionchus pacificus</name>
    <name type="common">Parasitic nematode worm</name>
    <dbReference type="NCBI Taxonomy" id="54126"/>
    <lineage>
        <taxon>Eukaryota</taxon>
        <taxon>Metazoa</taxon>
        <taxon>Ecdysozoa</taxon>
        <taxon>Nematoda</taxon>
        <taxon>Chromadorea</taxon>
        <taxon>Rhabditida</taxon>
        <taxon>Rhabditina</taxon>
        <taxon>Diplogasteromorpha</taxon>
        <taxon>Diplogasteroidea</taxon>
        <taxon>Neodiplogasteridae</taxon>
        <taxon>Pristionchus</taxon>
    </lineage>
</organism>
<keyword evidence="2" id="KW-1185">Reference proteome</keyword>
<dbReference type="Proteomes" id="UP000005239">
    <property type="component" value="Unassembled WGS sequence"/>
</dbReference>
<dbReference type="EnsemblMetazoa" id="PPA44806.1">
    <property type="protein sequence ID" value="PPA44806.1"/>
    <property type="gene ID" value="WBGene00283175"/>
</dbReference>